<dbReference type="InterPro" id="IPR001781">
    <property type="entry name" value="Znf_LIM"/>
</dbReference>
<accession>A0A1Y1XQU5</accession>
<keyword evidence="3 4" id="KW-0440">LIM domain</keyword>
<evidence type="ECO:0000313" key="7">
    <source>
        <dbReference type="Proteomes" id="UP000193944"/>
    </source>
</evidence>
<dbReference type="Gene3D" id="2.10.110.10">
    <property type="entry name" value="Cysteine Rich Protein"/>
    <property type="match status" value="2"/>
</dbReference>
<proteinExistence type="predicted"/>
<dbReference type="PROSITE" id="PS00478">
    <property type="entry name" value="LIM_DOMAIN_1"/>
    <property type="match status" value="2"/>
</dbReference>
<keyword evidence="1 4" id="KW-0479">Metal-binding</keyword>
<keyword evidence="2 4" id="KW-0862">Zinc</keyword>
<evidence type="ECO:0000259" key="5">
    <source>
        <dbReference type="PROSITE" id="PS50023"/>
    </source>
</evidence>
<feature type="domain" description="LIM zinc-binding" evidence="5">
    <location>
        <begin position="6"/>
        <end position="73"/>
    </location>
</feature>
<reference evidence="6 7" key="2">
    <citation type="submission" date="2016-08" db="EMBL/GenBank/DDBJ databases">
        <title>Pervasive Adenine N6-methylation of Active Genes in Fungi.</title>
        <authorList>
            <consortium name="DOE Joint Genome Institute"/>
            <person name="Mondo S.J."/>
            <person name="Dannebaum R.O."/>
            <person name="Kuo R.C."/>
            <person name="Labutti K."/>
            <person name="Haridas S."/>
            <person name="Kuo A."/>
            <person name="Salamov A."/>
            <person name="Ahrendt S.R."/>
            <person name="Lipzen A."/>
            <person name="Sullivan W."/>
            <person name="Andreopoulos W.B."/>
            <person name="Clum A."/>
            <person name="Lindquist E."/>
            <person name="Daum C."/>
            <person name="Ramamoorthy G.K."/>
            <person name="Gryganskyi A."/>
            <person name="Culley D."/>
            <person name="Magnuson J.K."/>
            <person name="James T.Y."/>
            <person name="O'Malley M.A."/>
            <person name="Stajich J.E."/>
            <person name="Spatafora J.W."/>
            <person name="Visel A."/>
            <person name="Grigoriev I.V."/>
        </authorList>
    </citation>
    <scope>NUCLEOTIDE SEQUENCE [LARGE SCALE GENOMIC DNA]</scope>
    <source>
        <strain evidence="6 7">S4</strain>
    </source>
</reference>
<evidence type="ECO:0000256" key="4">
    <source>
        <dbReference type="PROSITE-ProRule" id="PRU00125"/>
    </source>
</evidence>
<dbReference type="SUPFAM" id="SSF57716">
    <property type="entry name" value="Glucocorticoid receptor-like (DNA-binding domain)"/>
    <property type="match status" value="1"/>
</dbReference>
<dbReference type="Proteomes" id="UP000193944">
    <property type="component" value="Unassembled WGS sequence"/>
</dbReference>
<evidence type="ECO:0000256" key="2">
    <source>
        <dbReference type="ARBA" id="ARBA00022833"/>
    </source>
</evidence>
<dbReference type="GO" id="GO:0046872">
    <property type="term" value="F:metal ion binding"/>
    <property type="evidence" value="ECO:0007669"/>
    <property type="project" value="UniProtKB-KW"/>
</dbReference>
<organism evidence="6 7">
    <name type="scientific">Anaeromyces robustus</name>
    <dbReference type="NCBI Taxonomy" id="1754192"/>
    <lineage>
        <taxon>Eukaryota</taxon>
        <taxon>Fungi</taxon>
        <taxon>Fungi incertae sedis</taxon>
        <taxon>Chytridiomycota</taxon>
        <taxon>Chytridiomycota incertae sedis</taxon>
        <taxon>Neocallimastigomycetes</taxon>
        <taxon>Neocallimastigales</taxon>
        <taxon>Neocallimastigaceae</taxon>
        <taxon>Anaeromyces</taxon>
    </lineage>
</organism>
<evidence type="ECO:0000256" key="3">
    <source>
        <dbReference type="ARBA" id="ARBA00023038"/>
    </source>
</evidence>
<feature type="domain" description="LIM zinc-binding" evidence="5">
    <location>
        <begin position="137"/>
        <end position="198"/>
    </location>
</feature>
<dbReference type="PROSITE" id="PS50023">
    <property type="entry name" value="LIM_DOMAIN_2"/>
    <property type="match status" value="2"/>
</dbReference>
<dbReference type="Pfam" id="PF00412">
    <property type="entry name" value="LIM"/>
    <property type="match status" value="2"/>
</dbReference>
<dbReference type="OrthoDB" id="20689at2759"/>
<dbReference type="SMART" id="SM00132">
    <property type="entry name" value="LIM"/>
    <property type="match status" value="2"/>
</dbReference>
<sequence>MEALNFICPYCHESTKTDERFKYIEDQTYHLKCFNCVNCKEPLQNGKFFLNSTSDPSNKLLICAKCHDACKPKVESNGISKVNAGLYDKPANPLSVNKSLSSLNNTGGSQSSLKDVEGGGSYTVKIPKLSQQQLSTCKCEKCGKSVYENEKHLADGKIWHVNCYRCTTCNMILKGKNGVETVDKKPYCAKCKGSAKGMNYFRH</sequence>
<name>A0A1Y1XQU5_9FUNG</name>
<reference evidence="6 7" key="1">
    <citation type="submission" date="2016-08" db="EMBL/GenBank/DDBJ databases">
        <title>A Parts List for Fungal Cellulosomes Revealed by Comparative Genomics.</title>
        <authorList>
            <consortium name="DOE Joint Genome Institute"/>
            <person name="Haitjema C.H."/>
            <person name="Gilmore S.P."/>
            <person name="Henske J.K."/>
            <person name="Solomon K.V."/>
            <person name="De Groot R."/>
            <person name="Kuo A."/>
            <person name="Mondo S.J."/>
            <person name="Salamov A.A."/>
            <person name="Labutti K."/>
            <person name="Zhao Z."/>
            <person name="Chiniquy J."/>
            <person name="Barry K."/>
            <person name="Brewer H.M."/>
            <person name="Purvine S.O."/>
            <person name="Wright A.T."/>
            <person name="Boxma B."/>
            <person name="Van Alen T."/>
            <person name="Hackstein J.H."/>
            <person name="Baker S.E."/>
            <person name="Grigoriev I.V."/>
            <person name="O'Malley M.A."/>
        </authorList>
    </citation>
    <scope>NUCLEOTIDE SEQUENCE [LARGE SCALE GENOMIC DNA]</scope>
    <source>
        <strain evidence="6 7">S4</strain>
    </source>
</reference>
<dbReference type="AlphaFoldDB" id="A0A1Y1XQU5"/>
<keyword evidence="7" id="KW-1185">Reference proteome</keyword>
<evidence type="ECO:0000313" key="6">
    <source>
        <dbReference type="EMBL" id="ORX88107.1"/>
    </source>
</evidence>
<dbReference type="PANTHER" id="PTHR46074:SF5">
    <property type="entry name" value="LIM DOMAIN-CONTAINING PROTEIN C"/>
    <property type="match status" value="1"/>
</dbReference>
<dbReference type="EMBL" id="MCFG01000002">
    <property type="protein sequence ID" value="ORX88107.1"/>
    <property type="molecule type" value="Genomic_DNA"/>
</dbReference>
<dbReference type="STRING" id="1754192.A0A1Y1XQU5"/>
<gene>
    <name evidence="6" type="ORF">BCR32DRAFT_324127</name>
</gene>
<dbReference type="PANTHER" id="PTHR46074">
    <property type="entry name" value="CYSTEINE-RICH PROTEIN CRIP FAMILY MEMBER"/>
    <property type="match status" value="1"/>
</dbReference>
<comment type="caution">
    <text evidence="6">The sequence shown here is derived from an EMBL/GenBank/DDBJ whole genome shotgun (WGS) entry which is preliminary data.</text>
</comment>
<evidence type="ECO:0000256" key="1">
    <source>
        <dbReference type="ARBA" id="ARBA00022723"/>
    </source>
</evidence>
<protein>
    <recommendedName>
        <fullName evidence="5">LIM zinc-binding domain-containing protein</fullName>
    </recommendedName>
</protein>